<dbReference type="Proteomes" id="UP000078228">
    <property type="component" value="Unassembled WGS sequence"/>
</dbReference>
<evidence type="ECO:0000313" key="3">
    <source>
        <dbReference type="Proteomes" id="UP000078228"/>
    </source>
</evidence>
<protein>
    <submittedName>
        <fullName evidence="1">Uncharacterized protein</fullName>
    </submittedName>
</protein>
<evidence type="ECO:0000313" key="4">
    <source>
        <dbReference type="Proteomes" id="UP000078446"/>
    </source>
</evidence>
<comment type="caution">
    <text evidence="1">The sequence shown here is derived from an EMBL/GenBank/DDBJ whole genome shotgun (WGS) entry which is preliminary data.</text>
</comment>
<evidence type="ECO:0000313" key="2">
    <source>
        <dbReference type="EMBL" id="OAV01252.1"/>
    </source>
</evidence>
<organism evidence="1 3">
    <name type="scientific">Moraxella catarrhalis</name>
    <name type="common">Branhamella catarrhalis</name>
    <dbReference type="NCBI Taxonomy" id="480"/>
    <lineage>
        <taxon>Bacteria</taxon>
        <taxon>Pseudomonadati</taxon>
        <taxon>Pseudomonadota</taxon>
        <taxon>Gammaproteobacteria</taxon>
        <taxon>Moraxellales</taxon>
        <taxon>Moraxellaceae</taxon>
        <taxon>Moraxella</taxon>
    </lineage>
</organism>
<dbReference type="EMBL" id="LXHC01000005">
    <property type="protein sequence ID" value="OAU97743.1"/>
    <property type="molecule type" value="Genomic_DNA"/>
</dbReference>
<reference evidence="3 4" key="1">
    <citation type="journal article" date="2016" name="Genome Biol. Evol.">
        <title>Comparative Genomic Analyses of the Moraxella catarrhalis Serosensitive and Seroresistant Lineages Demonstrate Their Independent Evolution.</title>
        <authorList>
            <person name="Earl J.P."/>
            <person name="de Vries S.P."/>
            <person name="Ahmed A."/>
            <person name="Powell E."/>
            <person name="Schultz M.P."/>
            <person name="Hermans P.W."/>
            <person name="Hill D.J."/>
            <person name="Zhou Z."/>
            <person name="Constantinidou C.I."/>
            <person name="Hu F.Z."/>
            <person name="Bootsma H.J."/>
            <person name="Ehrlich G.D."/>
        </authorList>
    </citation>
    <scope>NUCLEOTIDE SEQUENCE [LARGE SCALE GENOMIC DNA]</scope>
    <source>
        <strain evidence="1 3">Z7542</strain>
        <strain evidence="2 4">Z7574</strain>
    </source>
</reference>
<gene>
    <name evidence="2" type="ORF">AO382_0748</name>
    <name evidence="1" type="ORF">AO384_0429</name>
</gene>
<evidence type="ECO:0000313" key="1">
    <source>
        <dbReference type="EMBL" id="OAU97743.1"/>
    </source>
</evidence>
<dbReference type="AlphaFoldDB" id="A0A198UMM7"/>
<proteinExistence type="predicted"/>
<dbReference type="Proteomes" id="UP000078446">
    <property type="component" value="Unassembled WGS sequence"/>
</dbReference>
<accession>A0A198UMM7</accession>
<keyword evidence="3" id="KW-1185">Reference proteome</keyword>
<name>A0A198UMM7_MORCA</name>
<sequence length="42" mass="4795">MDATVPQCACVFALIEYDKLNLAYDDETQTPNLCDLGFFRCF</sequence>
<dbReference type="EMBL" id="LXHE01000006">
    <property type="protein sequence ID" value="OAV01252.1"/>
    <property type="molecule type" value="Genomic_DNA"/>
</dbReference>